<accession>A0A918YM40</accession>
<evidence type="ECO:0000259" key="2">
    <source>
        <dbReference type="Pfam" id="PF02538"/>
    </source>
</evidence>
<feature type="domain" description="Hydantoinase B/oxoprolinase" evidence="2">
    <location>
        <begin position="1"/>
        <end position="66"/>
    </location>
</feature>
<gene>
    <name evidence="3" type="ORF">GCM10010339_47350</name>
</gene>
<feature type="region of interest" description="Disordered" evidence="1">
    <location>
        <begin position="56"/>
        <end position="78"/>
    </location>
</feature>
<comment type="caution">
    <text evidence="3">The sequence shown here is derived from an EMBL/GenBank/DDBJ whole genome shotgun (WGS) entry which is preliminary data.</text>
</comment>
<reference evidence="3" key="1">
    <citation type="journal article" date="2014" name="Int. J. Syst. Evol. Microbiol.">
        <title>Complete genome sequence of Corynebacterium casei LMG S-19264T (=DSM 44701T), isolated from a smear-ripened cheese.</title>
        <authorList>
            <consortium name="US DOE Joint Genome Institute (JGI-PGF)"/>
            <person name="Walter F."/>
            <person name="Albersmeier A."/>
            <person name="Kalinowski J."/>
            <person name="Ruckert C."/>
        </authorList>
    </citation>
    <scope>NUCLEOTIDE SEQUENCE</scope>
    <source>
        <strain evidence="3">JCM 4714</strain>
    </source>
</reference>
<dbReference type="InterPro" id="IPR003692">
    <property type="entry name" value="Hydantoinase_B"/>
</dbReference>
<feature type="region of interest" description="Disordered" evidence="1">
    <location>
        <begin position="1"/>
        <end position="21"/>
    </location>
</feature>
<keyword evidence="4" id="KW-1185">Reference proteome</keyword>
<evidence type="ECO:0000313" key="3">
    <source>
        <dbReference type="EMBL" id="GHE06528.1"/>
    </source>
</evidence>
<evidence type="ECO:0000256" key="1">
    <source>
        <dbReference type="SAM" id="MobiDB-lite"/>
    </source>
</evidence>
<sequence length="78" mass="7976">MTVAVVSGHRRIPPYGMDGGRPGALGENLIARADGTTTPLRGCDAADVVAGDRLVIRTPGGGGYGPTEETSLQHTTDD</sequence>
<reference evidence="3" key="2">
    <citation type="submission" date="2020-09" db="EMBL/GenBank/DDBJ databases">
        <authorList>
            <person name="Sun Q."/>
            <person name="Ohkuma M."/>
        </authorList>
    </citation>
    <scope>NUCLEOTIDE SEQUENCE</scope>
    <source>
        <strain evidence="3">JCM 4714</strain>
    </source>
</reference>
<dbReference type="GO" id="GO:0003824">
    <property type="term" value="F:catalytic activity"/>
    <property type="evidence" value="ECO:0007669"/>
    <property type="project" value="InterPro"/>
</dbReference>
<evidence type="ECO:0000313" key="4">
    <source>
        <dbReference type="Proteomes" id="UP000655443"/>
    </source>
</evidence>
<dbReference type="Proteomes" id="UP000655443">
    <property type="component" value="Unassembled WGS sequence"/>
</dbReference>
<proteinExistence type="predicted"/>
<dbReference type="EMBL" id="BMVG01000011">
    <property type="protein sequence ID" value="GHE06528.1"/>
    <property type="molecule type" value="Genomic_DNA"/>
</dbReference>
<protein>
    <recommendedName>
        <fullName evidence="2">Hydantoinase B/oxoprolinase domain-containing protein</fullName>
    </recommendedName>
</protein>
<name>A0A918YM40_9ACTN</name>
<organism evidence="3 4">
    <name type="scientific">Streptomyces alanosinicus</name>
    <dbReference type="NCBI Taxonomy" id="68171"/>
    <lineage>
        <taxon>Bacteria</taxon>
        <taxon>Bacillati</taxon>
        <taxon>Actinomycetota</taxon>
        <taxon>Actinomycetes</taxon>
        <taxon>Kitasatosporales</taxon>
        <taxon>Streptomycetaceae</taxon>
        <taxon>Streptomyces</taxon>
    </lineage>
</organism>
<dbReference type="Pfam" id="PF02538">
    <property type="entry name" value="Hydantoinase_B"/>
    <property type="match status" value="1"/>
</dbReference>
<dbReference type="AlphaFoldDB" id="A0A918YM40"/>